<feature type="transmembrane region" description="Helical" evidence="2">
    <location>
        <begin position="143"/>
        <end position="164"/>
    </location>
</feature>
<dbReference type="SUPFAM" id="SSF63451">
    <property type="entry name" value="LEM domain"/>
    <property type="match status" value="1"/>
</dbReference>
<dbReference type="CDD" id="cd12940">
    <property type="entry name" value="LEM_LAP2_LEMD1"/>
    <property type="match status" value="1"/>
</dbReference>
<sequence>VYPNQLTMADVSSLSNDELRNALIEHGQQVGPIMQSTRKVYEKKLMKLMAGDANNSMLNESAASIPDEPIVRTPISPRKKKTAAHPVEEEEHGMASSDEERGEESMRYLDEEEEEAYRRHLSPSNSPVFANEERVEGKKNGGVSTVGLILALVLFFIFAVFLLMRTLEVEGGEGNREEL</sequence>
<feature type="domain" description="LEM" evidence="3">
    <location>
        <begin position="8"/>
        <end position="52"/>
    </location>
</feature>
<proteinExistence type="predicted"/>
<feature type="non-terminal residue" evidence="4">
    <location>
        <position position="1"/>
    </location>
</feature>
<dbReference type="InterPro" id="IPR051656">
    <property type="entry name" value="LEM_domain"/>
</dbReference>
<evidence type="ECO:0000313" key="5">
    <source>
        <dbReference type="Proteomes" id="UP001328107"/>
    </source>
</evidence>
<dbReference type="AlphaFoldDB" id="A0AAN4ZCW8"/>
<dbReference type="EMBL" id="BTRK01000002">
    <property type="protein sequence ID" value="GMR37274.1"/>
    <property type="molecule type" value="Genomic_DNA"/>
</dbReference>
<dbReference type="SMART" id="SM00540">
    <property type="entry name" value="LEM"/>
    <property type="match status" value="1"/>
</dbReference>
<evidence type="ECO:0000259" key="3">
    <source>
        <dbReference type="PROSITE" id="PS50954"/>
    </source>
</evidence>
<keyword evidence="2" id="KW-0812">Transmembrane</keyword>
<dbReference type="FunFam" id="1.10.720.40:FF:000001">
    <property type="entry name" value="LEM domain containing 2, isoform CRA_a"/>
    <property type="match status" value="1"/>
</dbReference>
<gene>
    <name evidence="4" type="ORF">PMAYCL1PPCAC_07469</name>
</gene>
<comment type="caution">
    <text evidence="4">The sequence shown here is derived from an EMBL/GenBank/DDBJ whole genome shotgun (WGS) entry which is preliminary data.</text>
</comment>
<keyword evidence="2" id="KW-0472">Membrane</keyword>
<organism evidence="4 5">
    <name type="scientific">Pristionchus mayeri</name>
    <dbReference type="NCBI Taxonomy" id="1317129"/>
    <lineage>
        <taxon>Eukaryota</taxon>
        <taxon>Metazoa</taxon>
        <taxon>Ecdysozoa</taxon>
        <taxon>Nematoda</taxon>
        <taxon>Chromadorea</taxon>
        <taxon>Rhabditida</taxon>
        <taxon>Rhabditina</taxon>
        <taxon>Diplogasteromorpha</taxon>
        <taxon>Diplogasteroidea</taxon>
        <taxon>Neodiplogasteridae</taxon>
        <taxon>Pristionchus</taxon>
    </lineage>
</organism>
<evidence type="ECO:0000256" key="2">
    <source>
        <dbReference type="SAM" id="Phobius"/>
    </source>
</evidence>
<name>A0AAN4ZCW8_9BILA</name>
<dbReference type="PROSITE" id="PS50954">
    <property type="entry name" value="LEM"/>
    <property type="match status" value="1"/>
</dbReference>
<dbReference type="PANTHER" id="PTHR12019:SF9">
    <property type="entry name" value="THYMOPOIETIN"/>
    <property type="match status" value="1"/>
</dbReference>
<accession>A0AAN4ZCW8</accession>
<dbReference type="Pfam" id="PF03020">
    <property type="entry name" value="LEM"/>
    <property type="match status" value="1"/>
</dbReference>
<protein>
    <recommendedName>
        <fullName evidence="3">LEM domain-containing protein</fullName>
    </recommendedName>
</protein>
<evidence type="ECO:0000313" key="4">
    <source>
        <dbReference type="EMBL" id="GMR37274.1"/>
    </source>
</evidence>
<feature type="region of interest" description="Disordered" evidence="1">
    <location>
        <begin position="69"/>
        <end position="135"/>
    </location>
</feature>
<dbReference type="Gene3D" id="1.10.720.40">
    <property type="match status" value="1"/>
</dbReference>
<dbReference type="InterPro" id="IPR003887">
    <property type="entry name" value="LEM_dom"/>
</dbReference>
<dbReference type="Proteomes" id="UP001328107">
    <property type="component" value="Unassembled WGS sequence"/>
</dbReference>
<keyword evidence="2" id="KW-1133">Transmembrane helix</keyword>
<dbReference type="PANTHER" id="PTHR12019">
    <property type="entry name" value="LAMINA-ASSOCIATED POLYPEPTIDE THYMOPOIETIN"/>
    <property type="match status" value="1"/>
</dbReference>
<evidence type="ECO:0000256" key="1">
    <source>
        <dbReference type="SAM" id="MobiDB-lite"/>
    </source>
</evidence>
<keyword evidence="5" id="KW-1185">Reference proteome</keyword>
<dbReference type="InterPro" id="IPR011015">
    <property type="entry name" value="LEM/LEM-like_dom_sf"/>
</dbReference>
<reference evidence="5" key="1">
    <citation type="submission" date="2022-10" db="EMBL/GenBank/DDBJ databases">
        <title>Genome assembly of Pristionchus species.</title>
        <authorList>
            <person name="Yoshida K."/>
            <person name="Sommer R.J."/>
        </authorList>
    </citation>
    <scope>NUCLEOTIDE SEQUENCE [LARGE SCALE GENOMIC DNA]</scope>
    <source>
        <strain evidence="5">RS5460</strain>
    </source>
</reference>